<reference evidence="1 2" key="1">
    <citation type="journal article" date="2018" name="New Phytol.">
        <title>Phylogenomics of Endogonaceae and evolution of mycorrhizas within Mucoromycota.</title>
        <authorList>
            <person name="Chang Y."/>
            <person name="Desiro A."/>
            <person name="Na H."/>
            <person name="Sandor L."/>
            <person name="Lipzen A."/>
            <person name="Clum A."/>
            <person name="Barry K."/>
            <person name="Grigoriev I.V."/>
            <person name="Martin F.M."/>
            <person name="Stajich J.E."/>
            <person name="Smith M.E."/>
            <person name="Bonito G."/>
            <person name="Spatafora J.W."/>
        </authorList>
    </citation>
    <scope>NUCLEOTIDE SEQUENCE [LARGE SCALE GENOMIC DNA]</scope>
    <source>
        <strain evidence="1 2">GMNB39</strain>
    </source>
</reference>
<sequence length="124" mass="13380">MTPRVIIGRKKAHSLSAIDILSLFPTSAHPQPSHAPPPYRNLCRPHHAPPGVHPGLLPPRPARFGRPAALALPRKSRAAVALPVLAEAGSAVALLGNYVRVDIRHQFNVERGRAGHRESQGCVR</sequence>
<comment type="caution">
    <text evidence="1">The sequence shown here is derived from an EMBL/GenBank/DDBJ whole genome shotgun (WGS) entry which is preliminary data.</text>
</comment>
<evidence type="ECO:0000313" key="2">
    <source>
        <dbReference type="Proteomes" id="UP000268093"/>
    </source>
</evidence>
<protein>
    <submittedName>
        <fullName evidence="1">Uncharacterized protein</fullName>
    </submittedName>
</protein>
<dbReference type="EMBL" id="RBNI01015660">
    <property type="protein sequence ID" value="RUP13756.1"/>
    <property type="molecule type" value="Genomic_DNA"/>
</dbReference>
<organism evidence="1 2">
    <name type="scientific">Jimgerdemannia flammicorona</name>
    <dbReference type="NCBI Taxonomy" id="994334"/>
    <lineage>
        <taxon>Eukaryota</taxon>
        <taxon>Fungi</taxon>
        <taxon>Fungi incertae sedis</taxon>
        <taxon>Mucoromycota</taxon>
        <taxon>Mucoromycotina</taxon>
        <taxon>Endogonomycetes</taxon>
        <taxon>Endogonales</taxon>
        <taxon>Endogonaceae</taxon>
        <taxon>Jimgerdemannia</taxon>
    </lineage>
</organism>
<dbReference type="AlphaFoldDB" id="A0A433B9C0"/>
<accession>A0A433B9C0</accession>
<evidence type="ECO:0000313" key="1">
    <source>
        <dbReference type="EMBL" id="RUP13756.1"/>
    </source>
</evidence>
<proteinExistence type="predicted"/>
<dbReference type="Proteomes" id="UP000268093">
    <property type="component" value="Unassembled WGS sequence"/>
</dbReference>
<name>A0A433B9C0_9FUNG</name>
<gene>
    <name evidence="1" type="ORF">BC936DRAFT_139724</name>
</gene>
<keyword evidence="2" id="KW-1185">Reference proteome</keyword>